<dbReference type="Proteomes" id="UP000434580">
    <property type="component" value="Unassembled WGS sequence"/>
</dbReference>
<dbReference type="GO" id="GO:0047265">
    <property type="term" value="F:poly(glycerol-phosphate) alpha-glucosyltransferase activity"/>
    <property type="evidence" value="ECO:0007669"/>
    <property type="project" value="UniProtKB-EC"/>
</dbReference>
<accession>A0A5S9MZ69</accession>
<keyword evidence="2" id="KW-0808">Transferase</keyword>
<keyword evidence="2" id="KW-0328">Glycosyltransferase</keyword>
<protein>
    <submittedName>
        <fullName evidence="2">Poly(Glycerol-phosphate) alpha-glucosyltransferase</fullName>
        <ecNumber evidence="2">2.4.1.52</ecNumber>
    </submittedName>
</protein>
<dbReference type="Pfam" id="PF00534">
    <property type="entry name" value="Glycos_transf_1"/>
    <property type="match status" value="1"/>
</dbReference>
<dbReference type="InterPro" id="IPR001296">
    <property type="entry name" value="Glyco_trans_1"/>
</dbReference>
<dbReference type="EC" id="2.4.1.52" evidence="2"/>
<dbReference type="PANTHER" id="PTHR12526">
    <property type="entry name" value="GLYCOSYLTRANSFERASE"/>
    <property type="match status" value="1"/>
</dbReference>
<name>A0A5S9MZ69_9GAMM</name>
<sequence length="388" mass="43681">MFWVLPFCVFLFAIKYACRSVTAKGFKMHGSICVICNGVSPELAGGVQTFCRNLGLIFPGNLVFVDAFKERSESVIYRVPEMRHVIPARRGRLLKKVVQILNRDFRLDIERVLIRFYLLFRNADCYVINSPKDIRAVGAGRPIILVQHTRISRMKENKDYFDNNADLLAEVRDKISMFVVLSPYDVDPAQKLLGIDKDKIHVVRHMSSIPLLCGEKAGGKVLVMVGRLVNSVKRFDLVIDAMRCLPDFELKIYGNGPDRVMLEKTLLENGIANVELCGPTSDVTSALDKGGVYVSSSEVEGYGISLIEAMRRGLPVVVRDTYEAAVDIVEGNGVLLNAKWDRNEFIEAVKMIENNYESMSHASLIMGARHSEPEIARQWKDLHNTLIE</sequence>
<evidence type="ECO:0000313" key="2">
    <source>
        <dbReference type="EMBL" id="CAA0081563.1"/>
    </source>
</evidence>
<feature type="domain" description="Glycosyl transferase family 1" evidence="1">
    <location>
        <begin position="217"/>
        <end position="359"/>
    </location>
</feature>
<evidence type="ECO:0000259" key="1">
    <source>
        <dbReference type="Pfam" id="PF00534"/>
    </source>
</evidence>
<dbReference type="AlphaFoldDB" id="A0A5S9MZ69"/>
<gene>
    <name evidence="2" type="primary">tagE</name>
    <name evidence="2" type="ORF">DPBNPPHM_00364</name>
</gene>
<dbReference type="Gene3D" id="3.40.50.2000">
    <property type="entry name" value="Glycogen Phosphorylase B"/>
    <property type="match status" value="1"/>
</dbReference>
<dbReference type="GO" id="GO:1901135">
    <property type="term" value="P:carbohydrate derivative metabolic process"/>
    <property type="evidence" value="ECO:0007669"/>
    <property type="project" value="UniProtKB-ARBA"/>
</dbReference>
<dbReference type="EMBL" id="CACSII010000001">
    <property type="protein sequence ID" value="CAA0081563.1"/>
    <property type="molecule type" value="Genomic_DNA"/>
</dbReference>
<evidence type="ECO:0000313" key="3">
    <source>
        <dbReference type="Proteomes" id="UP000434580"/>
    </source>
</evidence>
<dbReference type="SUPFAM" id="SSF53756">
    <property type="entry name" value="UDP-Glycosyltransferase/glycogen phosphorylase"/>
    <property type="match status" value="1"/>
</dbReference>
<proteinExistence type="predicted"/>
<organism evidence="2 3">
    <name type="scientific">BD1-7 clade bacterium</name>
    <dbReference type="NCBI Taxonomy" id="2029982"/>
    <lineage>
        <taxon>Bacteria</taxon>
        <taxon>Pseudomonadati</taxon>
        <taxon>Pseudomonadota</taxon>
        <taxon>Gammaproteobacteria</taxon>
        <taxon>Cellvibrionales</taxon>
        <taxon>Spongiibacteraceae</taxon>
        <taxon>BD1-7 clade</taxon>
    </lineage>
</organism>
<reference evidence="2 3" key="1">
    <citation type="submission" date="2019-11" db="EMBL/GenBank/DDBJ databases">
        <authorList>
            <person name="Holert J."/>
        </authorList>
    </citation>
    <scope>NUCLEOTIDE SEQUENCE [LARGE SCALE GENOMIC DNA]</scope>
    <source>
        <strain evidence="2">BC5_2</strain>
    </source>
</reference>